<dbReference type="Proteomes" id="UP000190285">
    <property type="component" value="Unassembled WGS sequence"/>
</dbReference>
<proteinExistence type="predicted"/>
<dbReference type="InterPro" id="IPR054738">
    <property type="entry name" value="Siphovirus-type_tail_C"/>
</dbReference>
<dbReference type="InterPro" id="IPR008841">
    <property type="entry name" value="Siphovirus-type_tail_N"/>
</dbReference>
<dbReference type="OrthoDB" id="2079081at2"/>
<evidence type="ECO:0000259" key="2">
    <source>
        <dbReference type="Pfam" id="PF22768"/>
    </source>
</evidence>
<dbReference type="Gene3D" id="2.40.30.200">
    <property type="match status" value="1"/>
</dbReference>
<reference evidence="3 4" key="1">
    <citation type="submission" date="2017-02" db="EMBL/GenBank/DDBJ databases">
        <authorList>
            <person name="Peterson S.W."/>
        </authorList>
    </citation>
    <scope>NUCLEOTIDE SEQUENCE [LARGE SCALE GENOMIC DNA]</scope>
    <source>
        <strain evidence="3 4">M1</strain>
    </source>
</reference>
<dbReference type="EMBL" id="FUZT01000003">
    <property type="protein sequence ID" value="SKC57571.1"/>
    <property type="molecule type" value="Genomic_DNA"/>
</dbReference>
<dbReference type="Pfam" id="PF05709">
    <property type="entry name" value="Sipho_tail"/>
    <property type="match status" value="1"/>
</dbReference>
<dbReference type="STRING" id="36842.SAMN02194393_01549"/>
<name>A0A1T5K1P5_9FIRM</name>
<feature type="domain" description="Siphovirus-type tail component RIFT-related" evidence="1">
    <location>
        <begin position="10"/>
        <end position="112"/>
    </location>
</feature>
<sequence length="275" mass="31307">MENLIIKNTKGEQIILGNQAPFYLEKIDEALGVDIESQKSPKQDGSTYIDNTLGIRAISIEGIIITRNEPRKVAEYKRKMERVLNPKLGEVTILHQGKEIKAVVETTPIFPSSEGSRGLFYQKYLIHLICHNPFWVDSFTESREMSYLMGGIKFNLRLPTNFSNRGFRRKCINDGDVATPVIIEFNGPATNPTVINMTTGEFIRVNRSLGEDDVLSISTTFGEKYVRINGDNAFHYIDLDSVFWSLTPGDNILSYESNNDSIKTRVTVKWRNRYI</sequence>
<evidence type="ECO:0000313" key="4">
    <source>
        <dbReference type="Proteomes" id="UP000190285"/>
    </source>
</evidence>
<protein>
    <submittedName>
        <fullName evidence="3">Phage tail protein</fullName>
    </submittedName>
</protein>
<keyword evidence="4" id="KW-1185">Reference proteome</keyword>
<dbReference type="Gene3D" id="2.60.120.860">
    <property type="match status" value="1"/>
</dbReference>
<accession>A0A1T5K1P5</accession>
<dbReference type="AlphaFoldDB" id="A0A1T5K1P5"/>
<evidence type="ECO:0000313" key="3">
    <source>
        <dbReference type="EMBL" id="SKC57571.1"/>
    </source>
</evidence>
<feature type="domain" description="Siphovirus-type tail component C-terminal" evidence="2">
    <location>
        <begin position="174"/>
        <end position="274"/>
    </location>
</feature>
<dbReference type="RefSeq" id="WP_079490619.1">
    <property type="nucleotide sequence ID" value="NZ_FUZT01000003.1"/>
</dbReference>
<organism evidence="3 4">
    <name type="scientific">Maledivibacter halophilus</name>
    <dbReference type="NCBI Taxonomy" id="36842"/>
    <lineage>
        <taxon>Bacteria</taxon>
        <taxon>Bacillati</taxon>
        <taxon>Bacillota</taxon>
        <taxon>Clostridia</taxon>
        <taxon>Peptostreptococcales</taxon>
        <taxon>Caminicellaceae</taxon>
        <taxon>Maledivibacter</taxon>
    </lineage>
</organism>
<gene>
    <name evidence="3" type="ORF">SAMN02194393_01549</name>
</gene>
<evidence type="ECO:0000259" key="1">
    <source>
        <dbReference type="Pfam" id="PF05709"/>
    </source>
</evidence>
<dbReference type="Pfam" id="PF22768">
    <property type="entry name" value="SPP1_Dit"/>
    <property type="match status" value="1"/>
</dbReference>